<keyword evidence="1" id="KW-1133">Transmembrane helix</keyword>
<feature type="transmembrane region" description="Helical" evidence="1">
    <location>
        <begin position="85"/>
        <end position="106"/>
    </location>
</feature>
<feature type="transmembrane region" description="Helical" evidence="1">
    <location>
        <begin position="142"/>
        <end position="160"/>
    </location>
</feature>
<feature type="transmembrane region" description="Helical" evidence="1">
    <location>
        <begin position="112"/>
        <end position="130"/>
    </location>
</feature>
<feature type="transmembrane region" description="Helical" evidence="1">
    <location>
        <begin position="7"/>
        <end position="28"/>
    </location>
</feature>
<keyword evidence="1" id="KW-0472">Membrane</keyword>
<sequence length="164" mass="18739">MREILLFFLWILGLTLCFVPYLIVNYFIPITKDAWLHLGAPGQEYVKLKDDVLIGHLFGFLVSAALCSAYLIGVSNPKLFFLKPYVPFVLPLFSLLPLTGIFYVLRESRYEQVLVVGVCYGLGVFGLDTIRKSLNANDREKRWLMLFMGFLSVLIAYFTLEALL</sequence>
<organism evidence="2">
    <name type="scientific">viral metagenome</name>
    <dbReference type="NCBI Taxonomy" id="1070528"/>
    <lineage>
        <taxon>unclassified sequences</taxon>
        <taxon>metagenomes</taxon>
        <taxon>organismal metagenomes</taxon>
    </lineage>
</organism>
<dbReference type="AlphaFoldDB" id="A0A6H1ZYK2"/>
<keyword evidence="1" id="KW-0812">Transmembrane</keyword>
<evidence type="ECO:0000256" key="1">
    <source>
        <dbReference type="SAM" id="Phobius"/>
    </source>
</evidence>
<name>A0A6H1ZYK2_9ZZZZ</name>
<reference evidence="2" key="1">
    <citation type="submission" date="2020-03" db="EMBL/GenBank/DDBJ databases">
        <title>The deep terrestrial virosphere.</title>
        <authorList>
            <person name="Holmfeldt K."/>
            <person name="Nilsson E."/>
            <person name="Simone D."/>
            <person name="Lopez-Fernandez M."/>
            <person name="Wu X."/>
            <person name="de Brujin I."/>
            <person name="Lundin D."/>
            <person name="Andersson A."/>
            <person name="Bertilsson S."/>
            <person name="Dopson M."/>
        </authorList>
    </citation>
    <scope>NUCLEOTIDE SEQUENCE</scope>
    <source>
        <strain evidence="2">TM448A02684</strain>
    </source>
</reference>
<protein>
    <submittedName>
        <fullName evidence="2">Uncharacterized protein</fullName>
    </submittedName>
</protein>
<dbReference type="EMBL" id="MT144336">
    <property type="protein sequence ID" value="QJA52397.1"/>
    <property type="molecule type" value="Genomic_DNA"/>
</dbReference>
<feature type="transmembrane region" description="Helical" evidence="1">
    <location>
        <begin position="53"/>
        <end position="73"/>
    </location>
</feature>
<gene>
    <name evidence="2" type="ORF">TM448A02684_0005</name>
</gene>
<proteinExistence type="predicted"/>
<evidence type="ECO:0000313" key="2">
    <source>
        <dbReference type="EMBL" id="QJA52397.1"/>
    </source>
</evidence>
<accession>A0A6H1ZYK2</accession>